<evidence type="ECO:0000256" key="2">
    <source>
        <dbReference type="ARBA" id="ARBA00023157"/>
    </source>
</evidence>
<dbReference type="PROSITE" id="PS50835">
    <property type="entry name" value="IG_LIKE"/>
    <property type="match status" value="2"/>
</dbReference>
<dbReference type="Proteomes" id="UP000694580">
    <property type="component" value="Chromosome 1"/>
</dbReference>
<keyword evidence="2" id="KW-1015">Disulfide bond</keyword>
<dbReference type="GO" id="GO:0004888">
    <property type="term" value="F:transmembrane signaling receptor activity"/>
    <property type="evidence" value="ECO:0007669"/>
    <property type="project" value="TreeGrafter"/>
</dbReference>
<feature type="signal peptide" evidence="4">
    <location>
        <begin position="1"/>
        <end position="24"/>
    </location>
</feature>
<dbReference type="InterPro" id="IPR036179">
    <property type="entry name" value="Ig-like_dom_sf"/>
</dbReference>
<dbReference type="Pfam" id="PF13927">
    <property type="entry name" value="Ig_3"/>
    <property type="match status" value="2"/>
</dbReference>
<dbReference type="InterPro" id="IPR050488">
    <property type="entry name" value="Ig_Fc_receptor"/>
</dbReference>
<dbReference type="Gene3D" id="2.60.40.10">
    <property type="entry name" value="Immunoglobulins"/>
    <property type="match status" value="3"/>
</dbReference>
<dbReference type="GO" id="GO:0007166">
    <property type="term" value="P:cell surface receptor signaling pathway"/>
    <property type="evidence" value="ECO:0007669"/>
    <property type="project" value="TreeGrafter"/>
</dbReference>
<name>A0AAY3ZUR0_9TELE</name>
<dbReference type="Ensembl" id="ENSDCDT00010000103.1">
    <property type="protein sequence ID" value="ENSDCDP00010000099.1"/>
    <property type="gene ID" value="ENSDCDG00010000053.1"/>
</dbReference>
<protein>
    <recommendedName>
        <fullName evidence="5">Ig-like domain-containing protein</fullName>
    </recommendedName>
</protein>
<dbReference type="SMART" id="SM00408">
    <property type="entry name" value="IGc2"/>
    <property type="match status" value="2"/>
</dbReference>
<organism evidence="6 7">
    <name type="scientific">Denticeps clupeoides</name>
    <name type="common">denticle herring</name>
    <dbReference type="NCBI Taxonomy" id="299321"/>
    <lineage>
        <taxon>Eukaryota</taxon>
        <taxon>Metazoa</taxon>
        <taxon>Chordata</taxon>
        <taxon>Craniata</taxon>
        <taxon>Vertebrata</taxon>
        <taxon>Euteleostomi</taxon>
        <taxon>Actinopterygii</taxon>
        <taxon>Neopterygii</taxon>
        <taxon>Teleostei</taxon>
        <taxon>Clupei</taxon>
        <taxon>Clupeiformes</taxon>
        <taxon>Denticipitoidei</taxon>
        <taxon>Denticipitidae</taxon>
        <taxon>Denticeps</taxon>
    </lineage>
</organism>
<sequence length="288" mass="32183">MNSLLNTKYIFMCCVIFLIRQAQGDRPMPVVTLTPTETQIFSGQSVSLTCDILSGKPQDWKYSWFKKGYLAYNQVSSEQEYRISPANESHSGDYTCRGTRKSDSQNSRTNLPIPELTVDPQGPVFTGETVTLKCGLATSGGWRYKWYKGSSQTEVSQSDHYHRAGDTLTIRSKPNPKLSSDRAEQVFTGSSVTLSCEANLSAGWEFYWYRHTPNSDPVGQTAVNSYTISSIKVSDGGQYWCSAGRGNPVFYTHYSNAVWVKVTGNVILPLYGKIRLVWLLNVSLGWSV</sequence>
<dbReference type="GO" id="GO:0006955">
    <property type="term" value="P:immune response"/>
    <property type="evidence" value="ECO:0007669"/>
    <property type="project" value="TreeGrafter"/>
</dbReference>
<dbReference type="InterPro" id="IPR007110">
    <property type="entry name" value="Ig-like_dom"/>
</dbReference>
<dbReference type="GO" id="GO:0009897">
    <property type="term" value="C:external side of plasma membrane"/>
    <property type="evidence" value="ECO:0007669"/>
    <property type="project" value="TreeGrafter"/>
</dbReference>
<keyword evidence="1 4" id="KW-0732">Signal</keyword>
<dbReference type="SMART" id="SM00409">
    <property type="entry name" value="IG"/>
    <property type="match status" value="2"/>
</dbReference>
<evidence type="ECO:0000313" key="7">
    <source>
        <dbReference type="Proteomes" id="UP000694580"/>
    </source>
</evidence>
<evidence type="ECO:0000313" key="6">
    <source>
        <dbReference type="Ensembl" id="ENSDCDP00010000099.1"/>
    </source>
</evidence>
<evidence type="ECO:0000256" key="1">
    <source>
        <dbReference type="ARBA" id="ARBA00022729"/>
    </source>
</evidence>
<accession>A0AAY3ZUR0</accession>
<feature type="chain" id="PRO_5044201352" description="Ig-like domain-containing protein" evidence="4">
    <location>
        <begin position="25"/>
        <end position="288"/>
    </location>
</feature>
<evidence type="ECO:0000256" key="4">
    <source>
        <dbReference type="SAM" id="SignalP"/>
    </source>
</evidence>
<reference evidence="6 7" key="1">
    <citation type="submission" date="2020-06" db="EMBL/GenBank/DDBJ databases">
        <authorList>
            <consortium name="Wellcome Sanger Institute Data Sharing"/>
        </authorList>
    </citation>
    <scope>NUCLEOTIDE SEQUENCE [LARGE SCALE GENOMIC DNA]</scope>
</reference>
<dbReference type="GeneTree" id="ENSGT00940000162700"/>
<keyword evidence="7" id="KW-1185">Reference proteome</keyword>
<proteinExistence type="predicted"/>
<evidence type="ECO:0000256" key="3">
    <source>
        <dbReference type="SAM" id="MobiDB-lite"/>
    </source>
</evidence>
<reference evidence="6" key="3">
    <citation type="submission" date="2025-09" db="UniProtKB">
        <authorList>
            <consortium name="Ensembl"/>
        </authorList>
    </citation>
    <scope>IDENTIFICATION</scope>
</reference>
<feature type="domain" description="Ig-like" evidence="5">
    <location>
        <begin position="29"/>
        <end position="112"/>
    </location>
</feature>
<dbReference type="InterPro" id="IPR003598">
    <property type="entry name" value="Ig_sub2"/>
</dbReference>
<dbReference type="AlphaFoldDB" id="A0AAY3ZUR0"/>
<reference evidence="6" key="2">
    <citation type="submission" date="2025-08" db="UniProtKB">
        <authorList>
            <consortium name="Ensembl"/>
        </authorList>
    </citation>
    <scope>IDENTIFICATION</scope>
</reference>
<dbReference type="InterPro" id="IPR013783">
    <property type="entry name" value="Ig-like_fold"/>
</dbReference>
<dbReference type="PANTHER" id="PTHR11481:SF112">
    <property type="entry name" value="FC RECEPTOR-LIKE PROTEIN 4-RELATED"/>
    <property type="match status" value="1"/>
</dbReference>
<feature type="domain" description="Ig-like" evidence="5">
    <location>
        <begin position="176"/>
        <end position="243"/>
    </location>
</feature>
<feature type="region of interest" description="Disordered" evidence="3">
    <location>
        <begin position="84"/>
        <end position="122"/>
    </location>
</feature>
<dbReference type="SUPFAM" id="SSF48726">
    <property type="entry name" value="Immunoglobulin"/>
    <property type="match status" value="3"/>
</dbReference>
<evidence type="ECO:0000259" key="5">
    <source>
        <dbReference type="PROSITE" id="PS50835"/>
    </source>
</evidence>
<dbReference type="PANTHER" id="PTHR11481">
    <property type="entry name" value="IMMUNOGLOBULIN FC RECEPTOR"/>
    <property type="match status" value="1"/>
</dbReference>
<dbReference type="InterPro" id="IPR003599">
    <property type="entry name" value="Ig_sub"/>
</dbReference>